<dbReference type="GO" id="GO:0004180">
    <property type="term" value="F:carboxypeptidase activity"/>
    <property type="evidence" value="ECO:0007669"/>
    <property type="project" value="UniProtKB-KW"/>
</dbReference>
<proteinExistence type="predicted"/>
<keyword evidence="2" id="KW-0121">Carboxypeptidase</keyword>
<dbReference type="Gene3D" id="1.10.530.10">
    <property type="match status" value="1"/>
</dbReference>
<sequence>MERSEAIRIITLKCREMGIHKVEQIQYVIATVEHETAGTFKPVEEAYYIPNAEAYRRRKLKYYPYYGRGFVQLTHKYNYEKFSKIMNIDLVGNPALALEFDNSLFILIYGMIKGTFTGKKLDDYFNKAGSNFVKARKIINGTDKAKKIAILAQNIRVDYFDEVL</sequence>
<dbReference type="GO" id="GO:0016998">
    <property type="term" value="P:cell wall macromolecule catabolic process"/>
    <property type="evidence" value="ECO:0007669"/>
    <property type="project" value="InterPro"/>
</dbReference>
<dbReference type="InterPro" id="IPR023346">
    <property type="entry name" value="Lysozyme-like_dom_sf"/>
</dbReference>
<dbReference type="Pfam" id="PF00182">
    <property type="entry name" value="Glyco_hydro_19"/>
    <property type="match status" value="1"/>
</dbReference>
<dbReference type="EMBL" id="FPHN01000154">
    <property type="protein sequence ID" value="SFV63534.1"/>
    <property type="molecule type" value="Genomic_DNA"/>
</dbReference>
<dbReference type="AlphaFoldDB" id="A0A1W1CCN9"/>
<reference evidence="2" key="1">
    <citation type="submission" date="2016-10" db="EMBL/GenBank/DDBJ databases">
        <authorList>
            <person name="de Groot N.N."/>
        </authorList>
    </citation>
    <scope>NUCLEOTIDE SEQUENCE</scope>
</reference>
<accession>A0A1W1CCN9</accession>
<gene>
    <name evidence="2" type="ORF">MNB_SV-14-1024</name>
</gene>
<dbReference type="GO" id="GO:0004568">
    <property type="term" value="F:chitinase activity"/>
    <property type="evidence" value="ECO:0007669"/>
    <property type="project" value="InterPro"/>
</dbReference>
<dbReference type="GO" id="GO:0006032">
    <property type="term" value="P:chitin catabolic process"/>
    <property type="evidence" value="ECO:0007669"/>
    <property type="project" value="InterPro"/>
</dbReference>
<evidence type="ECO:0000313" key="2">
    <source>
        <dbReference type="EMBL" id="SFV63534.1"/>
    </source>
</evidence>
<organism evidence="2">
    <name type="scientific">hydrothermal vent metagenome</name>
    <dbReference type="NCBI Taxonomy" id="652676"/>
    <lineage>
        <taxon>unclassified sequences</taxon>
        <taxon>metagenomes</taxon>
        <taxon>ecological metagenomes</taxon>
    </lineage>
</organism>
<keyword evidence="2" id="KW-0645">Protease</keyword>
<name>A0A1W1CCN9_9ZZZZ</name>
<keyword evidence="2" id="KW-0378">Hydrolase</keyword>
<feature type="domain" description="Glycoside hydrolase family 19 catalytic" evidence="1">
    <location>
        <begin position="64"/>
        <end position="97"/>
    </location>
</feature>
<dbReference type="InterPro" id="IPR000726">
    <property type="entry name" value="Glyco_hydro_19_cat"/>
</dbReference>
<protein>
    <submittedName>
        <fullName evidence="2">Carboxypeptidase</fullName>
    </submittedName>
</protein>
<evidence type="ECO:0000259" key="1">
    <source>
        <dbReference type="Pfam" id="PF00182"/>
    </source>
</evidence>
<dbReference type="SUPFAM" id="SSF53955">
    <property type="entry name" value="Lysozyme-like"/>
    <property type="match status" value="1"/>
</dbReference>